<dbReference type="Pfam" id="PF18856">
    <property type="entry name" value="baeRF_family12"/>
    <property type="match status" value="1"/>
</dbReference>
<dbReference type="Proteomes" id="UP000469159">
    <property type="component" value="Unassembled WGS sequence"/>
</dbReference>
<comment type="caution">
    <text evidence="1">The sequence shown here is derived from an EMBL/GenBank/DDBJ whole genome shotgun (WGS) entry which is preliminary data.</text>
</comment>
<evidence type="ECO:0000313" key="1">
    <source>
        <dbReference type="EMBL" id="MXP40450.1"/>
    </source>
</evidence>
<reference evidence="1 2" key="1">
    <citation type="submission" date="2019-12" db="EMBL/GenBank/DDBJ databases">
        <title>Genomic-based taxomic classification of the family Erythrobacteraceae.</title>
        <authorList>
            <person name="Xu L."/>
        </authorList>
    </citation>
    <scope>NUCLEOTIDE SEQUENCE [LARGE SCALE GENOMIC DNA]</scope>
    <source>
        <strain evidence="1 2">MCCC 1K02066</strain>
    </source>
</reference>
<protein>
    <submittedName>
        <fullName evidence="1">Attachment protein</fullName>
    </submittedName>
</protein>
<dbReference type="OrthoDB" id="9812459at2"/>
<dbReference type="RefSeq" id="WP_160745284.1">
    <property type="nucleotide sequence ID" value="NZ_WTYK01000001.1"/>
</dbReference>
<accession>A0A6I4UNA0</accession>
<organism evidence="1 2">
    <name type="scientific">Croceibacterium soli</name>
    <dbReference type="NCBI Taxonomy" id="1739690"/>
    <lineage>
        <taxon>Bacteria</taxon>
        <taxon>Pseudomonadati</taxon>
        <taxon>Pseudomonadota</taxon>
        <taxon>Alphaproteobacteria</taxon>
        <taxon>Sphingomonadales</taxon>
        <taxon>Erythrobacteraceae</taxon>
        <taxon>Croceibacterium</taxon>
    </lineage>
</organism>
<dbReference type="InterPro" id="IPR041374">
    <property type="entry name" value="BaeRF_family12"/>
</dbReference>
<name>A0A6I4UNA0_9SPHN</name>
<sequence length="135" mass="14681">MKVSPGALVALANGERFVLMRNVGQAFEPKLQRVEELDLLLTNFSAGVRHQDPAGQRAGSTQLDELAHGAAIAEWLNSKALNGDLEPVLIAADPKTLGQIRQHCHQQTQSRIIGEIAKDLINQPLESIERVIADS</sequence>
<dbReference type="EMBL" id="WTYK01000001">
    <property type="protein sequence ID" value="MXP40450.1"/>
    <property type="molecule type" value="Genomic_DNA"/>
</dbReference>
<evidence type="ECO:0000313" key="2">
    <source>
        <dbReference type="Proteomes" id="UP000469159"/>
    </source>
</evidence>
<dbReference type="AlphaFoldDB" id="A0A6I4UNA0"/>
<gene>
    <name evidence="1" type="ORF">GRI75_02165</name>
</gene>
<proteinExistence type="predicted"/>
<keyword evidence="2" id="KW-1185">Reference proteome</keyword>